<dbReference type="InterPro" id="IPR018389">
    <property type="entry name" value="DctP_fam"/>
</dbReference>
<sequence>MKKAQAGRTLYPAFILLLLAALVSMSWLYVGERSRSYTPNNNEATSANSDGQTVYHWKLVTTWPKNFPGLGTAPEKFAEVVNTMSQGRLQIKVYGAGELVPALGVFDAVSAGSAQMGHGAAYYWKGKLPSSIFFTTVPFGMTAQEMNGWLYHGGGMALYREAYKPFNLVPMAAGNTGVQMAGWFNKEINSIADIKGLKMRLPGSAGEVWNRLGGTAVTLPGGELYTSLQTGVIDATEWVAPYNDLSFGFYEVAKYYYYPGWHEPGSTLELVINGDAWASLPKDLKTIVEVAARYANQDMLDEYTARNNNALKELINKHHVQLKKLPDDVIRALHKTSDAYLEELAQTDELTQRVYQSWKTFMEGAKAYHHISEQAYINARDL</sequence>
<proteinExistence type="predicted"/>
<evidence type="ECO:0000313" key="4">
    <source>
        <dbReference type="EMBL" id="MBD2857649.1"/>
    </source>
</evidence>
<dbReference type="NCBIfam" id="NF037995">
    <property type="entry name" value="TRAP_S1"/>
    <property type="match status" value="1"/>
</dbReference>
<keyword evidence="3" id="KW-0479">Metal-binding</keyword>
<dbReference type="EMBL" id="JACXLD010000001">
    <property type="protein sequence ID" value="MBD2857649.1"/>
    <property type="molecule type" value="Genomic_DNA"/>
</dbReference>
<dbReference type="PIRSF" id="PIRSF039026">
    <property type="entry name" value="SiaP"/>
    <property type="match status" value="1"/>
</dbReference>
<dbReference type="GO" id="GO:0046872">
    <property type="term" value="F:metal ion binding"/>
    <property type="evidence" value="ECO:0007669"/>
    <property type="project" value="UniProtKB-KW"/>
</dbReference>
<name>A0A927BZ16_9GAMM</name>
<organism evidence="4 5">
    <name type="scientific">Spongiibacter pelagi</name>
    <dbReference type="NCBI Taxonomy" id="2760804"/>
    <lineage>
        <taxon>Bacteria</taxon>
        <taxon>Pseudomonadati</taxon>
        <taxon>Pseudomonadota</taxon>
        <taxon>Gammaproteobacteria</taxon>
        <taxon>Cellvibrionales</taxon>
        <taxon>Spongiibacteraceae</taxon>
        <taxon>Spongiibacter</taxon>
    </lineage>
</organism>
<feature type="binding site" evidence="2">
    <location>
        <position position="200"/>
    </location>
    <ligand>
        <name>substrate</name>
    </ligand>
</feature>
<dbReference type="SUPFAM" id="SSF53850">
    <property type="entry name" value="Periplasmic binding protein-like II"/>
    <property type="match status" value="1"/>
</dbReference>
<dbReference type="AlphaFoldDB" id="A0A927BZ16"/>
<reference evidence="4" key="1">
    <citation type="submission" date="2020-09" db="EMBL/GenBank/DDBJ databases">
        <authorList>
            <person name="Yoon J.-W."/>
        </authorList>
    </citation>
    <scope>NUCLEOTIDE SEQUENCE</scope>
    <source>
        <strain evidence="4">KMU-158</strain>
    </source>
</reference>
<evidence type="ECO:0000256" key="2">
    <source>
        <dbReference type="PIRSR" id="PIRSR039026-1"/>
    </source>
</evidence>
<evidence type="ECO:0000313" key="5">
    <source>
        <dbReference type="Proteomes" id="UP000610558"/>
    </source>
</evidence>
<dbReference type="InterPro" id="IPR026289">
    <property type="entry name" value="SBP_TakP-like"/>
</dbReference>
<comment type="caution">
    <text evidence="4">The sequence shown here is derived from an EMBL/GenBank/DDBJ whole genome shotgun (WGS) entry which is preliminary data.</text>
</comment>
<dbReference type="Pfam" id="PF03480">
    <property type="entry name" value="DctP"/>
    <property type="match status" value="1"/>
</dbReference>
<feature type="binding site" evidence="3">
    <location>
        <position position="238"/>
    </location>
    <ligand>
        <name>Na(+)</name>
        <dbReference type="ChEBI" id="CHEBI:29101"/>
    </ligand>
</feature>
<feature type="binding site" evidence="2">
    <location>
        <position position="179"/>
    </location>
    <ligand>
        <name>substrate</name>
    </ligand>
</feature>
<dbReference type="PANTHER" id="PTHR33376:SF5">
    <property type="entry name" value="EXTRACYTOPLASMIC SOLUTE RECEPTOR PROTEIN"/>
    <property type="match status" value="1"/>
</dbReference>
<evidence type="ECO:0000256" key="3">
    <source>
        <dbReference type="PIRSR" id="PIRSR039026-2"/>
    </source>
</evidence>
<dbReference type="GO" id="GO:0031317">
    <property type="term" value="C:tripartite ATP-independent periplasmic transporter complex"/>
    <property type="evidence" value="ECO:0007669"/>
    <property type="project" value="InterPro"/>
</dbReference>
<keyword evidence="5" id="KW-1185">Reference proteome</keyword>
<protein>
    <submittedName>
        <fullName evidence="4">TRAP transporter substrate-binding protein</fullName>
    </submittedName>
</protein>
<dbReference type="GO" id="GO:0055085">
    <property type="term" value="P:transmembrane transport"/>
    <property type="evidence" value="ECO:0007669"/>
    <property type="project" value="InterPro"/>
</dbReference>
<dbReference type="Gene3D" id="3.40.190.170">
    <property type="entry name" value="Bacterial extracellular solute-binding protein, family 7"/>
    <property type="match status" value="1"/>
</dbReference>
<keyword evidence="1" id="KW-0732">Signal</keyword>
<gene>
    <name evidence="4" type="ORF">IB286_01430</name>
</gene>
<dbReference type="RefSeq" id="WP_190761875.1">
    <property type="nucleotide sequence ID" value="NZ_JACXLD010000001.1"/>
</dbReference>
<dbReference type="PANTHER" id="PTHR33376">
    <property type="match status" value="1"/>
</dbReference>
<dbReference type="InterPro" id="IPR038404">
    <property type="entry name" value="TRAP_DctP_sf"/>
</dbReference>
<evidence type="ECO:0000256" key="1">
    <source>
        <dbReference type="ARBA" id="ARBA00022729"/>
    </source>
</evidence>
<dbReference type="Gene3D" id="3.40.190.10">
    <property type="entry name" value="Periplasmic binding protein-like II"/>
    <property type="match status" value="1"/>
</dbReference>
<feature type="binding site" evidence="3">
    <location>
        <position position="263"/>
    </location>
    <ligand>
        <name>substrate</name>
    </ligand>
</feature>
<dbReference type="CDD" id="cd13604">
    <property type="entry name" value="PBP2_TRAP_ketoacid_lactate_like"/>
    <property type="match status" value="1"/>
</dbReference>
<feature type="binding site" evidence="3">
    <location>
        <position position="237"/>
    </location>
    <ligand>
        <name>substrate</name>
    </ligand>
</feature>
<accession>A0A927BZ16</accession>
<dbReference type="Proteomes" id="UP000610558">
    <property type="component" value="Unassembled WGS sequence"/>
</dbReference>